<organism evidence="9 10">
    <name type="scientific">Athelia psychrophila</name>
    <dbReference type="NCBI Taxonomy" id="1759441"/>
    <lineage>
        <taxon>Eukaryota</taxon>
        <taxon>Fungi</taxon>
        <taxon>Dikarya</taxon>
        <taxon>Basidiomycota</taxon>
        <taxon>Agaricomycotina</taxon>
        <taxon>Agaricomycetes</taxon>
        <taxon>Agaricomycetidae</taxon>
        <taxon>Atheliales</taxon>
        <taxon>Atheliaceae</taxon>
        <taxon>Athelia</taxon>
    </lineage>
</organism>
<evidence type="ECO:0000313" key="10">
    <source>
        <dbReference type="Proteomes" id="UP000076532"/>
    </source>
</evidence>
<evidence type="ECO:0000256" key="1">
    <source>
        <dbReference type="ARBA" id="ARBA00004123"/>
    </source>
</evidence>
<evidence type="ECO:0000313" key="9">
    <source>
        <dbReference type="EMBL" id="KZP34642.1"/>
    </source>
</evidence>
<dbReference type="InterPro" id="IPR009044">
    <property type="entry name" value="ssDNA-bd_transcriptional_reg"/>
</dbReference>
<feature type="region of interest" description="Disordered" evidence="7">
    <location>
        <begin position="1"/>
        <end position="92"/>
    </location>
</feature>
<evidence type="ECO:0000256" key="4">
    <source>
        <dbReference type="ARBA" id="ARBA00023125"/>
    </source>
</evidence>
<dbReference type="SUPFAM" id="SSF54447">
    <property type="entry name" value="ssDNA-binding transcriptional regulator domain"/>
    <property type="match status" value="1"/>
</dbReference>
<gene>
    <name evidence="9" type="ORF">FIBSPDRAFT_942739</name>
</gene>
<keyword evidence="5" id="KW-0804">Transcription</keyword>
<dbReference type="OrthoDB" id="2505440at2759"/>
<dbReference type="EMBL" id="KV417480">
    <property type="protein sequence ID" value="KZP34642.1"/>
    <property type="molecule type" value="Genomic_DNA"/>
</dbReference>
<proteinExistence type="inferred from homology"/>
<keyword evidence="3" id="KW-0805">Transcription regulation</keyword>
<feature type="compositionally biased region" description="Polar residues" evidence="7">
    <location>
        <begin position="83"/>
        <end position="92"/>
    </location>
</feature>
<protein>
    <submittedName>
        <fullName evidence="9">PC4-domain-containing protein</fullName>
    </submittedName>
</protein>
<accession>A0A166XCD3</accession>
<dbReference type="GO" id="GO:0005634">
    <property type="term" value="C:nucleus"/>
    <property type="evidence" value="ECO:0007669"/>
    <property type="project" value="UniProtKB-SubCell"/>
</dbReference>
<evidence type="ECO:0000256" key="7">
    <source>
        <dbReference type="SAM" id="MobiDB-lite"/>
    </source>
</evidence>
<sequence length="167" mass="18458">MAKRKADDFIASDDDEEEEEEEEAVESGADSSDEGKKPKSRKKPKAAARDASSDDDERPTKKAKAANDKKSSVKTVKKPQITPKKTIQSASGVQISSEGEKYLDLGKKRRATVRSFKGSSLLDIREFYEKDGKELPGKKGISLSSEQWALLKDNTAAIDSMFEEIKK</sequence>
<feature type="compositionally biased region" description="Acidic residues" evidence="7">
    <location>
        <begin position="10"/>
        <end position="25"/>
    </location>
</feature>
<evidence type="ECO:0000256" key="5">
    <source>
        <dbReference type="ARBA" id="ARBA00023163"/>
    </source>
</evidence>
<dbReference type="STRING" id="436010.A0A166XCD3"/>
<dbReference type="InterPro" id="IPR003173">
    <property type="entry name" value="PC4_C"/>
</dbReference>
<keyword evidence="10" id="KW-1185">Reference proteome</keyword>
<dbReference type="GO" id="GO:0003677">
    <property type="term" value="F:DNA binding"/>
    <property type="evidence" value="ECO:0007669"/>
    <property type="project" value="UniProtKB-KW"/>
</dbReference>
<evidence type="ECO:0000256" key="6">
    <source>
        <dbReference type="ARBA" id="ARBA00023242"/>
    </source>
</evidence>
<evidence type="ECO:0000256" key="3">
    <source>
        <dbReference type="ARBA" id="ARBA00023015"/>
    </source>
</evidence>
<dbReference type="AlphaFoldDB" id="A0A166XCD3"/>
<dbReference type="GO" id="GO:0060261">
    <property type="term" value="P:positive regulation of transcription initiation by RNA polymerase II"/>
    <property type="evidence" value="ECO:0007669"/>
    <property type="project" value="InterPro"/>
</dbReference>
<keyword evidence="4" id="KW-0238">DNA-binding</keyword>
<dbReference type="GO" id="GO:0003713">
    <property type="term" value="F:transcription coactivator activity"/>
    <property type="evidence" value="ECO:0007669"/>
    <property type="project" value="InterPro"/>
</dbReference>
<evidence type="ECO:0000256" key="2">
    <source>
        <dbReference type="ARBA" id="ARBA00009001"/>
    </source>
</evidence>
<comment type="subcellular location">
    <subcellularLocation>
        <location evidence="1">Nucleus</location>
    </subcellularLocation>
</comment>
<dbReference type="Pfam" id="PF02229">
    <property type="entry name" value="PC4"/>
    <property type="match status" value="1"/>
</dbReference>
<dbReference type="PANTHER" id="PTHR13215">
    <property type="entry name" value="RNA POLYMERASE II TRANSCRIPTIONAL COACTIVATOR"/>
    <property type="match status" value="1"/>
</dbReference>
<feature type="domain" description="Transcriptional coactivator p15 (PC4) C-terminal" evidence="8">
    <location>
        <begin position="104"/>
        <end position="154"/>
    </location>
</feature>
<dbReference type="Proteomes" id="UP000076532">
    <property type="component" value="Unassembled WGS sequence"/>
</dbReference>
<reference evidence="9 10" key="1">
    <citation type="journal article" date="2016" name="Mol. Biol. Evol.">
        <title>Comparative Genomics of Early-Diverging Mushroom-Forming Fungi Provides Insights into the Origins of Lignocellulose Decay Capabilities.</title>
        <authorList>
            <person name="Nagy L.G."/>
            <person name="Riley R."/>
            <person name="Tritt A."/>
            <person name="Adam C."/>
            <person name="Daum C."/>
            <person name="Floudas D."/>
            <person name="Sun H."/>
            <person name="Yadav J.S."/>
            <person name="Pangilinan J."/>
            <person name="Larsson K.H."/>
            <person name="Matsuura K."/>
            <person name="Barry K."/>
            <person name="Labutti K."/>
            <person name="Kuo R."/>
            <person name="Ohm R.A."/>
            <person name="Bhattacharya S.S."/>
            <person name="Shirouzu T."/>
            <person name="Yoshinaga Y."/>
            <person name="Martin F.M."/>
            <person name="Grigoriev I.V."/>
            <person name="Hibbett D.S."/>
        </authorList>
    </citation>
    <scope>NUCLEOTIDE SEQUENCE [LARGE SCALE GENOMIC DNA]</scope>
    <source>
        <strain evidence="9 10">CBS 109695</strain>
    </source>
</reference>
<comment type="similarity">
    <text evidence="2">Belongs to the transcriptional coactivator PC4 family.</text>
</comment>
<dbReference type="Gene3D" id="2.30.31.10">
    <property type="entry name" value="Transcriptional Coactivator Pc4, Chain A"/>
    <property type="match status" value="1"/>
</dbReference>
<dbReference type="InterPro" id="IPR045125">
    <property type="entry name" value="Sub1/Tcp4-like"/>
</dbReference>
<name>A0A166XCD3_9AGAM</name>
<evidence type="ECO:0000259" key="8">
    <source>
        <dbReference type="Pfam" id="PF02229"/>
    </source>
</evidence>
<keyword evidence="6" id="KW-0539">Nucleus</keyword>